<comment type="caution">
    <text evidence="13">The sequence shown here is derived from an EMBL/GenBank/DDBJ whole genome shotgun (WGS) entry which is preliminary data.</text>
</comment>
<evidence type="ECO:0000313" key="13">
    <source>
        <dbReference type="EMBL" id="KAF7502427.1"/>
    </source>
</evidence>
<feature type="binding site" evidence="10">
    <location>
        <begin position="339"/>
        <end position="345"/>
    </location>
    <ligand>
        <name>substrate</name>
    </ligand>
</feature>
<evidence type="ECO:0000256" key="12">
    <source>
        <dbReference type="RuleBase" id="RU000520"/>
    </source>
</evidence>
<evidence type="ECO:0000256" key="10">
    <source>
        <dbReference type="HAMAP-Rule" id="MF_03125"/>
    </source>
</evidence>
<feature type="binding site" evidence="10">
    <location>
        <position position="252"/>
    </location>
    <ligand>
        <name>IMP</name>
        <dbReference type="ChEBI" id="CHEBI:58053"/>
    </ligand>
</feature>
<dbReference type="GO" id="GO:0004019">
    <property type="term" value="F:adenylosuccinate synthase activity"/>
    <property type="evidence" value="ECO:0007669"/>
    <property type="project" value="UniProtKB-UniRule"/>
</dbReference>
<dbReference type="Gene3D" id="3.40.440.10">
    <property type="entry name" value="Adenylosuccinate Synthetase, subunit A, domain 1"/>
    <property type="match status" value="1"/>
</dbReference>
<feature type="binding site" evidence="10">
    <location>
        <position position="13"/>
    </location>
    <ligand>
        <name>Mg(2+)</name>
        <dbReference type="ChEBI" id="CHEBI:18420"/>
    </ligand>
</feature>
<feature type="active site" evidence="11">
    <location>
        <position position="147"/>
    </location>
</feature>
<sequence>MPTTLVLGSQWGDEGKGKLVDILAQRSTLCCRAAGGNNAGHTIVVDNTTYDFHILPSGLINPACTVNLIGAGCVVHVPSFFKELDDLERKGLTGVRERILISDRAHVCFDLHVAVDGIVEDASGKKDGGKGKIGTTRKGIGPCYADKVARRGVPFWMLVSQEKEGKGRWEGRLRDLEKGYRRLYGDEALGGYDLEGEVKRCKDYRKTLSQFVIAQTPLLAAASAPTPPPPVANGVVTLQDRPSHNILIEGANALLLDIDHGTYPFVTSSNTGLGGVFTGLGGLSPLAFSTPGSAIIGVVKAYTTRVGSGPFPTELTPERDGGDVTYGEKLQKIGREFGVTTGRQRRCGWLDLVVVKYSAQVNCYTQINLTKLDILDSFEEIRVAIGYKLDGEELDTFPADLDQMDRIEIVYKTFEGWKAETTGCRRWEDLPEGAKEYVSFIEKWVGIEVKWIGTGPRREDMVTR</sequence>
<dbReference type="GO" id="GO:0044208">
    <property type="term" value="P:'de novo' AMP biosynthetic process"/>
    <property type="evidence" value="ECO:0007669"/>
    <property type="project" value="UniProtKB-UniRule"/>
</dbReference>
<dbReference type="PROSITE" id="PS00513">
    <property type="entry name" value="ADENYLOSUCCIN_SYN_2"/>
    <property type="match status" value="1"/>
</dbReference>
<name>A0A8H7A776_9EURO</name>
<feature type="binding site" evidence="10">
    <location>
        <begin position="453"/>
        <end position="455"/>
    </location>
    <ligand>
        <name>GTP</name>
        <dbReference type="ChEBI" id="CHEBI:37565"/>
    </ligand>
</feature>
<dbReference type="PANTHER" id="PTHR11846">
    <property type="entry name" value="ADENYLOSUCCINATE SYNTHETASE"/>
    <property type="match status" value="1"/>
</dbReference>
<feature type="binding site" evidence="10">
    <location>
        <position position="267"/>
    </location>
    <ligand>
        <name>IMP</name>
        <dbReference type="ChEBI" id="CHEBI:58053"/>
    </ligand>
</feature>
<feature type="binding site" evidence="10">
    <location>
        <begin position="12"/>
        <end position="18"/>
    </location>
    <ligand>
        <name>GTP</name>
        <dbReference type="ChEBI" id="CHEBI:37565"/>
    </ligand>
</feature>
<dbReference type="FunFam" id="3.90.170.10:FF:000001">
    <property type="entry name" value="Adenylosuccinate synthetase"/>
    <property type="match status" value="1"/>
</dbReference>
<feature type="binding site" evidence="10">
    <location>
        <begin position="371"/>
        <end position="373"/>
    </location>
    <ligand>
        <name>GTP</name>
        <dbReference type="ChEBI" id="CHEBI:37565"/>
    </ligand>
</feature>
<gene>
    <name evidence="13" type="ORF">GJ744_005827</name>
</gene>
<comment type="similarity">
    <text evidence="10 12">Belongs to the adenylosuccinate synthetase family.</text>
</comment>
<comment type="catalytic activity">
    <reaction evidence="10 12">
        <text>IMP + L-aspartate + GTP = N(6)-(1,2-dicarboxyethyl)-AMP + GDP + phosphate + 2 H(+)</text>
        <dbReference type="Rhea" id="RHEA:15753"/>
        <dbReference type="ChEBI" id="CHEBI:15378"/>
        <dbReference type="ChEBI" id="CHEBI:29991"/>
        <dbReference type="ChEBI" id="CHEBI:37565"/>
        <dbReference type="ChEBI" id="CHEBI:43474"/>
        <dbReference type="ChEBI" id="CHEBI:57567"/>
        <dbReference type="ChEBI" id="CHEBI:58053"/>
        <dbReference type="ChEBI" id="CHEBI:58189"/>
        <dbReference type="EC" id="6.3.4.4"/>
    </reaction>
</comment>
<keyword evidence="6 10" id="KW-0547">Nucleotide-binding</keyword>
<dbReference type="SMART" id="SM00788">
    <property type="entry name" value="Adenylsucc_synt"/>
    <property type="match status" value="1"/>
</dbReference>
<feature type="binding site" evidence="10">
    <location>
        <begin position="13"/>
        <end position="16"/>
    </location>
    <ligand>
        <name>IMP</name>
        <dbReference type="ChEBI" id="CHEBI:58053"/>
    </ligand>
</feature>
<dbReference type="Gene3D" id="3.90.170.10">
    <property type="entry name" value="Adenylosuccinate Synthetase, subunit A, domain 3"/>
    <property type="match status" value="1"/>
</dbReference>
<comment type="subcellular location">
    <subcellularLocation>
        <location evidence="10">Cytoplasm</location>
    </subcellularLocation>
</comment>
<evidence type="ECO:0000256" key="1">
    <source>
        <dbReference type="ARBA" id="ARBA00003779"/>
    </source>
</evidence>
<comment type="function">
    <text evidence="10">Plays an important role in the de novo pathway and in the salvage pathway of purine nucleotide biosynthesis. Catalyzes the first commited step in the biosynthesis of AMP from IMP.</text>
</comment>
<evidence type="ECO:0000256" key="6">
    <source>
        <dbReference type="ARBA" id="ARBA00022741"/>
    </source>
</evidence>
<comment type="subunit">
    <text evidence="2 10">Homodimer.</text>
</comment>
<keyword evidence="9 10" id="KW-0342">GTP-binding</keyword>
<dbReference type="EMBL" id="JAACFV010000254">
    <property type="protein sequence ID" value="KAF7502427.1"/>
    <property type="molecule type" value="Genomic_DNA"/>
</dbReference>
<dbReference type="InterPro" id="IPR027417">
    <property type="entry name" value="P-loop_NTPase"/>
</dbReference>
<keyword evidence="5 10" id="KW-0479">Metal-binding</keyword>
<dbReference type="InterPro" id="IPR042111">
    <property type="entry name" value="Adenylosuccinate_synth_dom3"/>
</dbReference>
<dbReference type="Gene3D" id="1.10.300.10">
    <property type="entry name" value="Adenylosuccinate Synthetase, subunit A, domain 2"/>
    <property type="match status" value="1"/>
</dbReference>
<dbReference type="GO" id="GO:0005525">
    <property type="term" value="F:GTP binding"/>
    <property type="evidence" value="ECO:0007669"/>
    <property type="project" value="UniProtKB-UniRule"/>
</dbReference>
<evidence type="ECO:0000256" key="3">
    <source>
        <dbReference type="ARBA" id="ARBA00022490"/>
    </source>
</evidence>
<feature type="active site" description="Proton acceptor" evidence="10">
    <location>
        <position position="13"/>
    </location>
</feature>
<keyword evidence="3 10" id="KW-0963">Cytoplasm</keyword>
<dbReference type="NCBIfam" id="TIGR00184">
    <property type="entry name" value="purA"/>
    <property type="match status" value="1"/>
</dbReference>
<feature type="binding site" evidence="10">
    <location>
        <position position="136"/>
    </location>
    <ligand>
        <name>IMP</name>
        <dbReference type="ChEBI" id="CHEBI:58053"/>
    </ligand>
</feature>
<evidence type="ECO:0000256" key="5">
    <source>
        <dbReference type="ARBA" id="ARBA00022723"/>
    </source>
</evidence>
<feature type="binding site" evidence="10">
    <location>
        <position position="345"/>
    </location>
    <ligand>
        <name>GTP</name>
        <dbReference type="ChEBI" id="CHEBI:37565"/>
    </ligand>
</feature>
<proteinExistence type="inferred from homology"/>
<evidence type="ECO:0000256" key="4">
    <source>
        <dbReference type="ARBA" id="ARBA00022598"/>
    </source>
</evidence>
<accession>A0A8H7A776</accession>
<dbReference type="NCBIfam" id="NF002223">
    <property type="entry name" value="PRK01117.1"/>
    <property type="match status" value="1"/>
</dbReference>
<dbReference type="PROSITE" id="PS01266">
    <property type="entry name" value="ADENYLOSUCCIN_SYN_1"/>
    <property type="match status" value="1"/>
</dbReference>
<feature type="binding site" evidence="10">
    <location>
        <begin position="38"/>
        <end position="41"/>
    </location>
    <ligand>
        <name>IMP</name>
        <dbReference type="ChEBI" id="CHEBI:58053"/>
    </ligand>
</feature>
<dbReference type="GO" id="GO:0046040">
    <property type="term" value="P:IMP metabolic process"/>
    <property type="evidence" value="ECO:0007669"/>
    <property type="project" value="TreeGrafter"/>
</dbReference>
<dbReference type="SUPFAM" id="SSF52540">
    <property type="entry name" value="P-loop containing nucleoside triphosphate hydrolases"/>
    <property type="match status" value="1"/>
</dbReference>
<feature type="active site" description="Proton donor" evidence="10">
    <location>
        <position position="41"/>
    </location>
</feature>
<dbReference type="PANTHER" id="PTHR11846:SF0">
    <property type="entry name" value="ADENYLOSUCCINATE SYNTHETASE"/>
    <property type="match status" value="1"/>
</dbReference>
<reference evidence="13" key="1">
    <citation type="submission" date="2020-02" db="EMBL/GenBank/DDBJ databases">
        <authorList>
            <person name="Palmer J.M."/>
        </authorList>
    </citation>
    <scope>NUCLEOTIDE SEQUENCE</scope>
    <source>
        <strain evidence="13">EPUS1.4</strain>
        <tissue evidence="13">Thallus</tissue>
    </source>
</reference>
<dbReference type="UniPathway" id="UPA00075">
    <property type="reaction ID" value="UER00335"/>
</dbReference>
<comment type="cofactor">
    <cofactor evidence="10">
        <name>Mg(2+)</name>
        <dbReference type="ChEBI" id="CHEBI:18420"/>
    </cofactor>
    <text evidence="10">Binds 1 Mg(2+) ion per subunit.</text>
</comment>
<feature type="binding site" evidence="10">
    <location>
        <position position="343"/>
    </location>
    <ligand>
        <name>IMP</name>
        <dbReference type="ChEBI" id="CHEBI:58053"/>
    </ligand>
</feature>
<dbReference type="EC" id="6.3.4.4" evidence="10 12"/>
<protein>
    <recommendedName>
        <fullName evidence="10 12">Adenylosuccinate synthetase</fullName>
        <shortName evidence="10">AMPSase</shortName>
        <shortName evidence="10">AdSS</shortName>
        <ecNumber evidence="10 12">6.3.4.4</ecNumber>
    </recommendedName>
    <alternativeName>
        <fullName evidence="10">IMP--aspartate ligase</fullName>
    </alternativeName>
</protein>
<comment type="pathway">
    <text evidence="10 12">Purine metabolism; AMP biosynthesis via de novo pathway; AMP from IMP: step 1/2.</text>
</comment>
<evidence type="ECO:0000256" key="9">
    <source>
        <dbReference type="ARBA" id="ARBA00023134"/>
    </source>
</evidence>
<feature type="binding site" evidence="10">
    <location>
        <position position="40"/>
    </location>
    <ligand>
        <name>Mg(2+)</name>
        <dbReference type="ChEBI" id="CHEBI:18420"/>
    </ligand>
</feature>
<dbReference type="AlphaFoldDB" id="A0A8H7A776"/>
<dbReference type="OrthoDB" id="10265645at2759"/>
<evidence type="ECO:0000256" key="2">
    <source>
        <dbReference type="ARBA" id="ARBA00011738"/>
    </source>
</evidence>
<dbReference type="GO" id="GO:0000287">
    <property type="term" value="F:magnesium ion binding"/>
    <property type="evidence" value="ECO:0007669"/>
    <property type="project" value="UniProtKB-UniRule"/>
</dbReference>
<evidence type="ECO:0000313" key="14">
    <source>
        <dbReference type="Proteomes" id="UP000606974"/>
    </source>
</evidence>
<evidence type="ECO:0000256" key="11">
    <source>
        <dbReference type="PROSITE-ProRule" id="PRU10134"/>
    </source>
</evidence>
<feature type="binding site" evidence="10">
    <location>
        <position position="150"/>
    </location>
    <ligand>
        <name>IMP</name>
        <dbReference type="ChEBI" id="CHEBI:58053"/>
        <note>ligand shared between dimeric partners</note>
    </ligand>
</feature>
<comment type="function">
    <text evidence="12">Plays an important role in the de novo pathway of purine nucleotide biosynthesis.</text>
</comment>
<keyword evidence="8 10" id="KW-0460">Magnesium</keyword>
<organism evidence="13 14">
    <name type="scientific">Endocarpon pusillum</name>
    <dbReference type="NCBI Taxonomy" id="364733"/>
    <lineage>
        <taxon>Eukaryota</taxon>
        <taxon>Fungi</taxon>
        <taxon>Dikarya</taxon>
        <taxon>Ascomycota</taxon>
        <taxon>Pezizomycotina</taxon>
        <taxon>Eurotiomycetes</taxon>
        <taxon>Chaetothyriomycetidae</taxon>
        <taxon>Verrucariales</taxon>
        <taxon>Verrucariaceae</taxon>
        <taxon>Endocarpon</taxon>
    </lineage>
</organism>
<dbReference type="InterPro" id="IPR042110">
    <property type="entry name" value="Adenylosuccinate_synth_dom2"/>
</dbReference>
<dbReference type="InterPro" id="IPR042109">
    <property type="entry name" value="Adenylosuccinate_synth_dom1"/>
</dbReference>
<dbReference type="Pfam" id="PF00709">
    <property type="entry name" value="Adenylsucc_synt"/>
    <property type="match status" value="1"/>
</dbReference>
<dbReference type="Proteomes" id="UP000606974">
    <property type="component" value="Unassembled WGS sequence"/>
</dbReference>
<dbReference type="InterPro" id="IPR018220">
    <property type="entry name" value="Adenylosuccin_syn_GTP-bd"/>
</dbReference>
<dbReference type="InterPro" id="IPR001114">
    <property type="entry name" value="Adenylosuccinate_synthetase"/>
</dbReference>
<dbReference type="InterPro" id="IPR033128">
    <property type="entry name" value="Adenylosuccin_syn_Lys_AS"/>
</dbReference>
<dbReference type="HAMAP" id="MF_00011">
    <property type="entry name" value="Adenylosucc_synth"/>
    <property type="match status" value="1"/>
</dbReference>
<keyword evidence="7 10" id="KW-0658">Purine biosynthesis</keyword>
<keyword evidence="14" id="KW-1185">Reference proteome</keyword>
<dbReference type="CDD" id="cd03108">
    <property type="entry name" value="AdSS"/>
    <property type="match status" value="1"/>
</dbReference>
<feature type="binding site" evidence="10">
    <location>
        <begin position="40"/>
        <end position="42"/>
    </location>
    <ligand>
        <name>GTP</name>
        <dbReference type="ChEBI" id="CHEBI:37565"/>
    </ligand>
</feature>
<dbReference type="GO" id="GO:0005737">
    <property type="term" value="C:cytoplasm"/>
    <property type="evidence" value="ECO:0007669"/>
    <property type="project" value="UniProtKB-SubCell"/>
</dbReference>
<keyword evidence="4 10" id="KW-0436">Ligase</keyword>
<evidence type="ECO:0000256" key="7">
    <source>
        <dbReference type="ARBA" id="ARBA00022755"/>
    </source>
</evidence>
<evidence type="ECO:0000256" key="8">
    <source>
        <dbReference type="ARBA" id="ARBA00022842"/>
    </source>
</evidence>
<comment type="function">
    <text evidence="1">Plays an important role in the de novo pathway and in the salvage pathway of purine nucleotide biosynthesis. Catalyzes the first committed step in the biosynthesis of AMP from IMP.</text>
</comment>